<dbReference type="Proteomes" id="UP000243542">
    <property type="component" value="Unassembled WGS sequence"/>
</dbReference>
<sequence length="88" mass="9913">MIGSRGGRRGRDHRASRSRKRVRDRASRRCQPEAPARYGDRRVGLTEAGHPVRVTFPERCLVADFLYAVLLIGVFLLLAGVLRGLEKL</sequence>
<evidence type="ECO:0000256" key="1">
    <source>
        <dbReference type="SAM" id="MobiDB-lite"/>
    </source>
</evidence>
<keyword evidence="2" id="KW-0472">Membrane</keyword>
<evidence type="ECO:0000313" key="3">
    <source>
        <dbReference type="EMBL" id="PFG46729.1"/>
    </source>
</evidence>
<keyword evidence="4" id="KW-1185">Reference proteome</keyword>
<name>A0A2A9F8J3_9PSEU</name>
<protein>
    <submittedName>
        <fullName evidence="3">Uncharacterized protein</fullName>
    </submittedName>
</protein>
<evidence type="ECO:0000256" key="2">
    <source>
        <dbReference type="SAM" id="Phobius"/>
    </source>
</evidence>
<evidence type="ECO:0000313" key="4">
    <source>
        <dbReference type="Proteomes" id="UP000243542"/>
    </source>
</evidence>
<feature type="compositionally biased region" description="Basic residues" evidence="1">
    <location>
        <begin position="1"/>
        <end position="23"/>
    </location>
</feature>
<organism evidence="3 4">
    <name type="scientific">Amycolatopsis sulphurea</name>
    <dbReference type="NCBI Taxonomy" id="76022"/>
    <lineage>
        <taxon>Bacteria</taxon>
        <taxon>Bacillati</taxon>
        <taxon>Actinomycetota</taxon>
        <taxon>Actinomycetes</taxon>
        <taxon>Pseudonocardiales</taxon>
        <taxon>Pseudonocardiaceae</taxon>
        <taxon>Amycolatopsis</taxon>
    </lineage>
</organism>
<feature type="transmembrane region" description="Helical" evidence="2">
    <location>
        <begin position="65"/>
        <end position="85"/>
    </location>
</feature>
<comment type="caution">
    <text evidence="3">The sequence shown here is derived from an EMBL/GenBank/DDBJ whole genome shotgun (WGS) entry which is preliminary data.</text>
</comment>
<dbReference type="AlphaFoldDB" id="A0A2A9F8J3"/>
<proteinExistence type="predicted"/>
<feature type="region of interest" description="Disordered" evidence="1">
    <location>
        <begin position="1"/>
        <end position="36"/>
    </location>
</feature>
<reference evidence="3 4" key="1">
    <citation type="submission" date="2017-10" db="EMBL/GenBank/DDBJ databases">
        <title>Sequencing the genomes of 1000 actinobacteria strains.</title>
        <authorList>
            <person name="Klenk H.-P."/>
        </authorList>
    </citation>
    <scope>NUCLEOTIDE SEQUENCE [LARGE SCALE GENOMIC DNA]</scope>
    <source>
        <strain evidence="3 4">DSM 46092</strain>
    </source>
</reference>
<accession>A0A2A9F8J3</accession>
<gene>
    <name evidence="3" type="ORF">ATK36_1722</name>
</gene>
<keyword evidence="2" id="KW-1133">Transmembrane helix</keyword>
<dbReference type="EMBL" id="PDJK01000002">
    <property type="protein sequence ID" value="PFG46729.1"/>
    <property type="molecule type" value="Genomic_DNA"/>
</dbReference>
<keyword evidence="2" id="KW-0812">Transmembrane</keyword>